<feature type="domain" description="Glycoside hydrolase family 2 immunoglobulin-like beta-sandwich" evidence="7">
    <location>
        <begin position="315"/>
        <end position="425"/>
    </location>
</feature>
<dbReference type="InterPro" id="IPR051913">
    <property type="entry name" value="GH2_Domain-Containing"/>
</dbReference>
<comment type="similarity">
    <text evidence="1">Belongs to the glycosyl hydrolase 2 family.</text>
</comment>
<dbReference type="Proteomes" id="UP000075442">
    <property type="component" value="Unassembled WGS sequence"/>
</dbReference>
<dbReference type="EC" id="3.2.1.23" evidence="11"/>
<dbReference type="AlphaFoldDB" id="A0A150NQA7"/>
<keyword evidence="2 6" id="KW-0732">Signal</keyword>
<accession>A0A150NQA7</accession>
<dbReference type="InterPro" id="IPR008979">
    <property type="entry name" value="Galactose-bd-like_sf"/>
</dbReference>
<evidence type="ECO:0000313" key="12">
    <source>
        <dbReference type="Proteomes" id="UP000075442"/>
    </source>
</evidence>
<keyword evidence="4 11" id="KW-0326">Glycosidase</keyword>
<dbReference type="InterPro" id="IPR036156">
    <property type="entry name" value="Beta-gal/glucu_dom_sf"/>
</dbReference>
<evidence type="ECO:0000259" key="7">
    <source>
        <dbReference type="Pfam" id="PF00703"/>
    </source>
</evidence>
<dbReference type="InterPro" id="IPR017853">
    <property type="entry name" value="GH"/>
</dbReference>
<feature type="domain" description="Glycoside hydrolase family 2 catalytic" evidence="8">
    <location>
        <begin position="433"/>
        <end position="630"/>
    </location>
</feature>
<evidence type="ECO:0000256" key="2">
    <source>
        <dbReference type="ARBA" id="ARBA00022729"/>
    </source>
</evidence>
<reference evidence="11 12" key="1">
    <citation type="submission" date="2016-01" db="EMBL/GenBank/DDBJ databases">
        <title>Highly variable Streptococcus oralis 1 are common among viridans streptococci isolated from primates.</title>
        <authorList>
            <person name="Denapaite D."/>
            <person name="Rieger M."/>
            <person name="Koendgen S."/>
            <person name="Brueckner R."/>
            <person name="Ochigava I."/>
            <person name="Kappeler P."/>
            <person name="Maetz-Rensing K."/>
            <person name="Leendertz F."/>
        </authorList>
    </citation>
    <scope>NUCLEOTIDE SEQUENCE [LARGE SCALE GENOMIC DNA]</scope>
    <source>
        <strain evidence="11 12">M3-1</strain>
    </source>
</reference>
<dbReference type="InterPro" id="IPR006103">
    <property type="entry name" value="Glyco_hydro_2_cat"/>
</dbReference>
<dbReference type="Pfam" id="PF04650">
    <property type="entry name" value="YSIRK_signal"/>
    <property type="match status" value="1"/>
</dbReference>
<dbReference type="Gene3D" id="2.60.40.10">
    <property type="entry name" value="Immunoglobulins"/>
    <property type="match status" value="1"/>
</dbReference>
<protein>
    <submittedName>
        <fullName evidence="11">Beta-galactosidase</fullName>
        <ecNumber evidence="11">3.2.1.23</ecNumber>
    </submittedName>
</protein>
<organism evidence="11 12">
    <name type="scientific">Streptococcus mitis</name>
    <dbReference type="NCBI Taxonomy" id="28037"/>
    <lineage>
        <taxon>Bacteria</taxon>
        <taxon>Bacillati</taxon>
        <taxon>Bacillota</taxon>
        <taxon>Bacilli</taxon>
        <taxon>Lactobacillales</taxon>
        <taxon>Streptococcaceae</taxon>
        <taxon>Streptococcus</taxon>
        <taxon>Streptococcus mitis group</taxon>
    </lineage>
</organism>
<dbReference type="PANTHER" id="PTHR42732:SF1">
    <property type="entry name" value="BETA-MANNOSIDASE"/>
    <property type="match status" value="1"/>
</dbReference>
<dbReference type="InterPro" id="IPR013783">
    <property type="entry name" value="Ig-like_fold"/>
</dbReference>
<keyword evidence="3 11" id="KW-0378">Hydrolase</keyword>
<dbReference type="Gene3D" id="3.20.20.80">
    <property type="entry name" value="Glycosidases"/>
    <property type="match status" value="1"/>
</dbReference>
<feature type="chain" id="PRO_5039301732" evidence="6">
    <location>
        <begin position="35"/>
        <end position="774"/>
    </location>
</feature>
<dbReference type="PANTHER" id="PTHR42732">
    <property type="entry name" value="BETA-GALACTOSIDASE"/>
    <property type="match status" value="1"/>
</dbReference>
<dbReference type="NCBIfam" id="TIGR01168">
    <property type="entry name" value="YSIRK_signal"/>
    <property type="match status" value="1"/>
</dbReference>
<dbReference type="Pfam" id="PF02836">
    <property type="entry name" value="Glyco_hydro_2_C"/>
    <property type="match status" value="1"/>
</dbReference>
<dbReference type="InterPro" id="IPR006102">
    <property type="entry name" value="Ig-like_GH2"/>
</dbReference>
<proteinExistence type="inferred from homology"/>
<dbReference type="InterPro" id="IPR006101">
    <property type="entry name" value="Glyco_hydro_2"/>
</dbReference>
<dbReference type="SUPFAM" id="SSF51445">
    <property type="entry name" value="(Trans)glycosidases"/>
    <property type="match status" value="1"/>
</dbReference>
<dbReference type="PATRIC" id="fig|28037.235.peg.1132"/>
<dbReference type="Gene3D" id="2.60.120.260">
    <property type="entry name" value="Galactose-binding domain-like"/>
    <property type="match status" value="1"/>
</dbReference>
<feature type="domain" description="Glycosyl hydrolases family 2 sugar binding" evidence="9">
    <location>
        <begin position="205"/>
        <end position="302"/>
    </location>
</feature>
<comment type="caution">
    <text evidence="11">The sequence shown here is derived from an EMBL/GenBank/DDBJ whole genome shotgun (WGS) entry which is preliminary data.</text>
</comment>
<dbReference type="SUPFAM" id="SSF49303">
    <property type="entry name" value="beta-Galactosidase/glucuronidase domain"/>
    <property type="match status" value="1"/>
</dbReference>
<evidence type="ECO:0000256" key="1">
    <source>
        <dbReference type="ARBA" id="ARBA00007401"/>
    </source>
</evidence>
<feature type="domain" description="YSIRK Gram-positive signal peptide" evidence="10">
    <location>
        <begin position="7"/>
        <end position="31"/>
    </location>
</feature>
<dbReference type="Pfam" id="PF00703">
    <property type="entry name" value="Glyco_hydro_2"/>
    <property type="match status" value="1"/>
</dbReference>
<evidence type="ECO:0000256" key="6">
    <source>
        <dbReference type="SAM" id="SignalP"/>
    </source>
</evidence>
<evidence type="ECO:0000259" key="8">
    <source>
        <dbReference type="Pfam" id="PF02836"/>
    </source>
</evidence>
<gene>
    <name evidence="11" type="ORF">SMIM3I_00799</name>
</gene>
<dbReference type="EMBL" id="LROU01000091">
    <property type="protein sequence ID" value="KYF35651.1"/>
    <property type="molecule type" value="Genomic_DNA"/>
</dbReference>
<evidence type="ECO:0000259" key="10">
    <source>
        <dbReference type="Pfam" id="PF04650"/>
    </source>
</evidence>
<dbReference type="SUPFAM" id="SSF49785">
    <property type="entry name" value="Galactose-binding domain-like"/>
    <property type="match status" value="1"/>
</dbReference>
<dbReference type="Pfam" id="PF02837">
    <property type="entry name" value="Glyco_hydro_2_N"/>
    <property type="match status" value="1"/>
</dbReference>
<dbReference type="PRINTS" id="PR00132">
    <property type="entry name" value="GLHYDRLASE2"/>
</dbReference>
<dbReference type="GO" id="GO:0004565">
    <property type="term" value="F:beta-galactosidase activity"/>
    <property type="evidence" value="ECO:0007669"/>
    <property type="project" value="UniProtKB-EC"/>
</dbReference>
<dbReference type="InterPro" id="IPR005877">
    <property type="entry name" value="YSIRK_signal_dom"/>
</dbReference>
<feature type="compositionally biased region" description="Polar residues" evidence="5">
    <location>
        <begin position="82"/>
        <end position="92"/>
    </location>
</feature>
<dbReference type="InterPro" id="IPR006104">
    <property type="entry name" value="Glyco_hydro_2_N"/>
</dbReference>
<feature type="signal peptide" evidence="6">
    <location>
        <begin position="1"/>
        <end position="34"/>
    </location>
</feature>
<name>A0A150NQA7_STRMT</name>
<dbReference type="GO" id="GO:0005975">
    <property type="term" value="P:carbohydrate metabolic process"/>
    <property type="evidence" value="ECO:0007669"/>
    <property type="project" value="InterPro"/>
</dbReference>
<evidence type="ECO:0000313" key="11">
    <source>
        <dbReference type="EMBL" id="KYF35651.1"/>
    </source>
</evidence>
<evidence type="ECO:0000256" key="5">
    <source>
        <dbReference type="SAM" id="MobiDB-lite"/>
    </source>
</evidence>
<evidence type="ECO:0000256" key="4">
    <source>
        <dbReference type="ARBA" id="ARBA00023295"/>
    </source>
</evidence>
<evidence type="ECO:0000256" key="3">
    <source>
        <dbReference type="ARBA" id="ARBA00022801"/>
    </source>
</evidence>
<feature type="compositionally biased region" description="Basic and acidic residues" evidence="5">
    <location>
        <begin position="93"/>
        <end position="119"/>
    </location>
</feature>
<feature type="region of interest" description="Disordered" evidence="5">
    <location>
        <begin position="78"/>
        <end position="134"/>
    </location>
</feature>
<evidence type="ECO:0000259" key="9">
    <source>
        <dbReference type="Pfam" id="PF02837"/>
    </source>
</evidence>
<sequence length="774" mass="88001">MEKSHWNRKRVYSIRKFAVGACSVMIGTCAVLFAGNIAGESVVNADETPITHTAEKPKEENPIVEEKLDQALETKNVVESAAQKQPSATESISSEKKEDEAVTPKEEKASSKSEEKAPKIESQASSQEKPLKEDVKAVTNEEVNQMIEDRKVNFNQNWHFKLNANSKEAIKPDADVSTWKKLDLPHDWSIFNDFDHESPAQNEGGQLNGGEAWYRKTFKLDEKDLKKNVRLTFDGVYMDSQVYVNGQLVGHYPNGYNQFSYDITNYLNKDGRENVIAVHAVNKQPSSRWYSGSGIYRDVTLQVTDKVHVEKNGTTILTPKLEQQQHGKVETHVTSKIINTDDKDHQLVAEYQIVERGGQAVTGLVRTESRTLKAHEVTSLDAILEVERPKLWTVLNDKPALYELVTRVYRDGQLVDAKKDLFGYRYYNWTPNEGFSLNGERIKFHGVSLHHDHGALGAEENYKAEYRRLKQMKEMGVNSIRTTHNPASPQTLQIAAELGLLVQEEAFDTWYGGKKPYDYGRFFEKDATHPEAKKGEKWSDYDLRTMVERDKNNPAVFMWSIGNEIGEANGDPHSLATVKRLVKVIKDVDKTRYVTMGADKFRFGNGSGGHEKIADELDAVGFNYSEDNYKALRAKHPNWLIYGSETSSATRTRGSYFHPEREWVQSNQSWRNYEQSDYGNDRVGWGKTATASWTFDRDNAGYAGQFIWTGTDYIGEPTPWHNQNNTPVKSSYFGIVDTAGIPKNDFYLYQSQWVSAKKNQWFTFFLTGTGKTKS</sequence>